<dbReference type="VEuPathDB" id="TrichDB:TVAGG3_0559400"/>
<dbReference type="AlphaFoldDB" id="A2G190"/>
<accession>A2G190</accession>
<sequence length="150" mass="17898">MIHVRHVNTARSSVAEPSKKPTTSNPRKAMPQRYQRSHPLDDYNEHLRISFQKRSDIQTNDMQSFIDKNFLETVRLMKREERQRSTVHKKLNPKFKDEKIVEKVAGRKRINELLRDNSKNLSGLMPMPARRQLEPEKCRSPRRTPIYYWG</sequence>
<dbReference type="SMR" id="A2G190"/>
<evidence type="ECO:0000256" key="1">
    <source>
        <dbReference type="SAM" id="MobiDB-lite"/>
    </source>
</evidence>
<protein>
    <submittedName>
        <fullName evidence="2">Uncharacterized protein</fullName>
    </submittedName>
</protein>
<dbReference type="VEuPathDB" id="TrichDB:TVAG_261290"/>
<dbReference type="RefSeq" id="XP_001302014.1">
    <property type="nucleotide sequence ID" value="XM_001302013.1"/>
</dbReference>
<dbReference type="KEGG" id="tva:75660854"/>
<evidence type="ECO:0000313" key="3">
    <source>
        <dbReference type="Proteomes" id="UP000001542"/>
    </source>
</evidence>
<proteinExistence type="predicted"/>
<name>A2G190_TRIV3</name>
<dbReference type="EMBL" id="DS114236">
    <property type="protein sequence ID" value="EAX89084.1"/>
    <property type="molecule type" value="Genomic_DNA"/>
</dbReference>
<gene>
    <name evidence="2" type="ORF">TVAG_261290</name>
</gene>
<evidence type="ECO:0000313" key="2">
    <source>
        <dbReference type="EMBL" id="EAX89084.1"/>
    </source>
</evidence>
<dbReference type="Proteomes" id="UP000001542">
    <property type="component" value="Unassembled WGS sequence"/>
</dbReference>
<feature type="region of interest" description="Disordered" evidence="1">
    <location>
        <begin position="1"/>
        <end position="39"/>
    </location>
</feature>
<reference evidence="2" key="1">
    <citation type="submission" date="2006-10" db="EMBL/GenBank/DDBJ databases">
        <authorList>
            <person name="Amadeo P."/>
            <person name="Zhao Q."/>
            <person name="Wortman J."/>
            <person name="Fraser-Liggett C."/>
            <person name="Carlton J."/>
        </authorList>
    </citation>
    <scope>NUCLEOTIDE SEQUENCE</scope>
    <source>
        <strain evidence="2">G3</strain>
    </source>
</reference>
<organism evidence="2 3">
    <name type="scientific">Trichomonas vaginalis (strain ATCC PRA-98 / G3)</name>
    <dbReference type="NCBI Taxonomy" id="412133"/>
    <lineage>
        <taxon>Eukaryota</taxon>
        <taxon>Metamonada</taxon>
        <taxon>Parabasalia</taxon>
        <taxon>Trichomonadida</taxon>
        <taxon>Trichomonadidae</taxon>
        <taxon>Trichomonas</taxon>
    </lineage>
</organism>
<dbReference type="InParanoid" id="A2G190"/>
<keyword evidence="3" id="KW-1185">Reference proteome</keyword>
<reference evidence="2" key="2">
    <citation type="journal article" date="2007" name="Science">
        <title>Draft genome sequence of the sexually transmitted pathogen Trichomonas vaginalis.</title>
        <authorList>
            <person name="Carlton J.M."/>
            <person name="Hirt R.P."/>
            <person name="Silva J.C."/>
            <person name="Delcher A.L."/>
            <person name="Schatz M."/>
            <person name="Zhao Q."/>
            <person name="Wortman J.R."/>
            <person name="Bidwell S.L."/>
            <person name="Alsmark U.C.M."/>
            <person name="Besteiro S."/>
            <person name="Sicheritz-Ponten T."/>
            <person name="Noel C.J."/>
            <person name="Dacks J.B."/>
            <person name="Foster P.G."/>
            <person name="Simillion C."/>
            <person name="Van de Peer Y."/>
            <person name="Miranda-Saavedra D."/>
            <person name="Barton G.J."/>
            <person name="Westrop G.D."/>
            <person name="Mueller S."/>
            <person name="Dessi D."/>
            <person name="Fiori P.L."/>
            <person name="Ren Q."/>
            <person name="Paulsen I."/>
            <person name="Zhang H."/>
            <person name="Bastida-Corcuera F.D."/>
            <person name="Simoes-Barbosa A."/>
            <person name="Brown M.T."/>
            <person name="Hayes R.D."/>
            <person name="Mukherjee M."/>
            <person name="Okumura C.Y."/>
            <person name="Schneider R."/>
            <person name="Smith A.J."/>
            <person name="Vanacova S."/>
            <person name="Villalvazo M."/>
            <person name="Haas B.J."/>
            <person name="Pertea M."/>
            <person name="Feldblyum T.V."/>
            <person name="Utterback T.R."/>
            <person name="Shu C.L."/>
            <person name="Osoegawa K."/>
            <person name="de Jong P.J."/>
            <person name="Hrdy I."/>
            <person name="Horvathova L."/>
            <person name="Zubacova Z."/>
            <person name="Dolezal P."/>
            <person name="Malik S.B."/>
            <person name="Logsdon J.M. Jr."/>
            <person name="Henze K."/>
            <person name="Gupta A."/>
            <person name="Wang C.C."/>
            <person name="Dunne R.L."/>
            <person name="Upcroft J.A."/>
            <person name="Upcroft P."/>
            <person name="White O."/>
            <person name="Salzberg S.L."/>
            <person name="Tang P."/>
            <person name="Chiu C.-H."/>
            <person name="Lee Y.-S."/>
            <person name="Embley T.M."/>
            <person name="Coombs G.H."/>
            <person name="Mottram J.C."/>
            <person name="Tachezy J."/>
            <person name="Fraser-Liggett C.M."/>
            <person name="Johnson P.J."/>
        </authorList>
    </citation>
    <scope>NUCLEOTIDE SEQUENCE [LARGE SCALE GENOMIC DNA]</scope>
    <source>
        <strain evidence="2">G3</strain>
    </source>
</reference>